<dbReference type="InterPro" id="IPR036291">
    <property type="entry name" value="NAD(P)-bd_dom_sf"/>
</dbReference>
<organism evidence="5 6">
    <name type="scientific">Haloplasma contractile SSD-17B</name>
    <dbReference type="NCBI Taxonomy" id="1033810"/>
    <lineage>
        <taxon>Bacteria</taxon>
        <taxon>Bacillati</taxon>
        <taxon>Mycoplasmatota</taxon>
        <taxon>Mollicutes</taxon>
        <taxon>Haloplasmatales</taxon>
        <taxon>Haloplasmataceae</taxon>
        <taxon>Haloplasma</taxon>
    </lineage>
</organism>
<dbReference type="Gene3D" id="3.30.360.10">
    <property type="entry name" value="Dihydrodipicolinate Reductase, domain 2"/>
    <property type="match status" value="1"/>
</dbReference>
<feature type="domain" description="Gfo/Idh/MocA-like oxidoreductase N-terminal" evidence="3">
    <location>
        <begin position="8"/>
        <end position="124"/>
    </location>
</feature>
<evidence type="ECO:0000259" key="4">
    <source>
        <dbReference type="Pfam" id="PF22725"/>
    </source>
</evidence>
<dbReference type="AlphaFoldDB" id="U2DVY2"/>
<accession>U2DVY2</accession>
<reference evidence="5 6" key="2">
    <citation type="journal article" date="2013" name="PLoS ONE">
        <title>INDIGO - INtegrated Data Warehouse of MIcrobial GenOmes with Examples from the Red Sea Extremophiles.</title>
        <authorList>
            <person name="Alam I."/>
            <person name="Antunes A."/>
            <person name="Kamau A.A."/>
            <person name="Ba Alawi W."/>
            <person name="Kalkatawi M."/>
            <person name="Stingl U."/>
            <person name="Bajic V.B."/>
        </authorList>
    </citation>
    <scope>NUCLEOTIDE SEQUENCE [LARGE SCALE GENOMIC DNA]</scope>
    <source>
        <strain evidence="5 6">SSD-17B</strain>
    </source>
</reference>
<proteinExistence type="inferred from homology"/>
<comment type="caution">
    <text evidence="5">The sequence shown here is derived from an EMBL/GenBank/DDBJ whole genome shotgun (WGS) entry which is preliminary data.</text>
</comment>
<dbReference type="OrthoDB" id="9783105at2"/>
<dbReference type="InterPro" id="IPR050984">
    <property type="entry name" value="Gfo/Idh/MocA_domain"/>
</dbReference>
<dbReference type="InterPro" id="IPR055170">
    <property type="entry name" value="GFO_IDH_MocA-like_dom"/>
</dbReference>
<dbReference type="EC" id="1.3.1.20" evidence="5"/>
<dbReference type="Proteomes" id="UP000005707">
    <property type="component" value="Unassembled WGS sequence"/>
</dbReference>
<evidence type="ECO:0000259" key="3">
    <source>
        <dbReference type="Pfam" id="PF01408"/>
    </source>
</evidence>
<dbReference type="GO" id="GO:0047115">
    <property type="term" value="F:trans-1,2-dihydrobenzene-1,2-diol dehydrogenase activity"/>
    <property type="evidence" value="ECO:0007669"/>
    <property type="project" value="UniProtKB-EC"/>
</dbReference>
<dbReference type="EMBL" id="AFNU02000004">
    <property type="protein sequence ID" value="ERJ12497.1"/>
    <property type="molecule type" value="Genomic_DNA"/>
</dbReference>
<dbReference type="InterPro" id="IPR000683">
    <property type="entry name" value="Gfo/Idh/MocA-like_OxRdtase_N"/>
</dbReference>
<evidence type="ECO:0000256" key="2">
    <source>
        <dbReference type="ARBA" id="ARBA00023002"/>
    </source>
</evidence>
<dbReference type="Pfam" id="PF22725">
    <property type="entry name" value="GFO_IDH_MocA_C3"/>
    <property type="match status" value="1"/>
</dbReference>
<name>U2DVY2_9MOLU</name>
<dbReference type="GO" id="GO:0000166">
    <property type="term" value="F:nucleotide binding"/>
    <property type="evidence" value="ECO:0007669"/>
    <property type="project" value="InterPro"/>
</dbReference>
<reference evidence="5 6" key="1">
    <citation type="journal article" date="2011" name="J. Bacteriol.">
        <title>Genome sequence of Haloplasma contractile, an unusual contractile bacterium from a deep-sea anoxic brine lake.</title>
        <authorList>
            <person name="Antunes A."/>
            <person name="Alam I."/>
            <person name="El Dorry H."/>
            <person name="Siam R."/>
            <person name="Robertson A."/>
            <person name="Bajic V.B."/>
            <person name="Stingl U."/>
        </authorList>
    </citation>
    <scope>NUCLEOTIDE SEQUENCE [LARGE SCALE GENOMIC DNA]</scope>
    <source>
        <strain evidence="5 6">SSD-17B</strain>
    </source>
</reference>
<feature type="domain" description="GFO/IDH/MocA-like oxidoreductase" evidence="4">
    <location>
        <begin position="135"/>
        <end position="251"/>
    </location>
</feature>
<dbReference type="eggNOG" id="COG0673">
    <property type="taxonomic scope" value="Bacteria"/>
</dbReference>
<keyword evidence="6" id="KW-1185">Reference proteome</keyword>
<sequence length="330" mass="36897">MKQNSKVKWGIIGTGMIASQFAKGLKVVKNGTLEAVASRTLSKAETFKEAFSAKKAHGSYEELAKNPDVDVIYIGTPHTYHKENMILCIENGKHVLCEKPFTLNANDAKEVIDLAKKHKVFLMEAMWTKFLPTTREVKKWVNNNLIGKVQMLQANFGFRSNLQPESRLFNPNLGGGSLLDVGIYPVTYTTMFLGLNPDQILSVADIGETGVDEQASILLKYKNGSIGSLNSALRTDIGTKAIIYGTDGQIEVDHFFMAERAKLIKNGEIVEEFIGSFKKNGYEYEAEEVGDCILNKKLESDVNPLKDTVSILEIMDKIRFQWKLKYPTED</sequence>
<dbReference type="PANTHER" id="PTHR22604:SF105">
    <property type="entry name" value="TRANS-1,2-DIHYDROBENZENE-1,2-DIOL DEHYDROGENASE"/>
    <property type="match status" value="1"/>
</dbReference>
<dbReference type="InParanoid" id="U2DVY2"/>
<dbReference type="RefSeq" id="WP_008824924.1">
    <property type="nucleotide sequence ID" value="NZ_AFNU02000004.1"/>
</dbReference>
<dbReference type="SUPFAM" id="SSF55347">
    <property type="entry name" value="Glyceraldehyde-3-phosphate dehydrogenase-like, C-terminal domain"/>
    <property type="match status" value="1"/>
</dbReference>
<evidence type="ECO:0000313" key="5">
    <source>
        <dbReference type="EMBL" id="ERJ12497.1"/>
    </source>
</evidence>
<dbReference type="PANTHER" id="PTHR22604">
    <property type="entry name" value="OXIDOREDUCTASES"/>
    <property type="match status" value="1"/>
</dbReference>
<protein>
    <submittedName>
        <fullName evidence="5">D-xylose 1-dehydrogenase protein</fullName>
        <ecNumber evidence="5">1.3.1.20</ecNumber>
    </submittedName>
</protein>
<comment type="similarity">
    <text evidence="1">Belongs to the Gfo/Idh/MocA family.</text>
</comment>
<evidence type="ECO:0000313" key="6">
    <source>
        <dbReference type="Proteomes" id="UP000005707"/>
    </source>
</evidence>
<gene>
    <name evidence="5" type="ORF">HLPCO_001483</name>
</gene>
<dbReference type="Gene3D" id="3.40.50.720">
    <property type="entry name" value="NAD(P)-binding Rossmann-like Domain"/>
    <property type="match status" value="1"/>
</dbReference>
<dbReference type="SUPFAM" id="SSF51735">
    <property type="entry name" value="NAD(P)-binding Rossmann-fold domains"/>
    <property type="match status" value="1"/>
</dbReference>
<dbReference type="FunCoup" id="U2DVY2">
    <property type="interactions" value="151"/>
</dbReference>
<keyword evidence="2 5" id="KW-0560">Oxidoreductase</keyword>
<dbReference type="STRING" id="1033810.HLPCO_001483"/>
<evidence type="ECO:0000256" key="1">
    <source>
        <dbReference type="ARBA" id="ARBA00010928"/>
    </source>
</evidence>
<dbReference type="Pfam" id="PF01408">
    <property type="entry name" value="GFO_IDH_MocA"/>
    <property type="match status" value="1"/>
</dbReference>